<dbReference type="Proteomes" id="UP000616346">
    <property type="component" value="Unassembled WGS sequence"/>
</dbReference>
<evidence type="ECO:0000256" key="1">
    <source>
        <dbReference type="ARBA" id="ARBA00022630"/>
    </source>
</evidence>
<organism evidence="5 6">
    <name type="scientific">Phocaeicola faecium</name>
    <dbReference type="NCBI Taxonomy" id="2762213"/>
    <lineage>
        <taxon>Bacteria</taxon>
        <taxon>Pseudomonadati</taxon>
        <taxon>Bacteroidota</taxon>
        <taxon>Bacteroidia</taxon>
        <taxon>Bacteroidales</taxon>
        <taxon>Bacteroidaceae</taxon>
        <taxon>Phocaeicola</taxon>
    </lineage>
</organism>
<accession>A0ABR8VFS7</accession>
<evidence type="ECO:0000313" key="5">
    <source>
        <dbReference type="EMBL" id="MBD8003446.1"/>
    </source>
</evidence>
<keyword evidence="1" id="KW-0285">Flavoprotein</keyword>
<name>A0ABR8VFS7_9BACT</name>
<gene>
    <name evidence="5" type="ORF">H9626_14775</name>
</gene>
<feature type="domain" description="Nitroreductase" evidence="4">
    <location>
        <begin position="148"/>
        <end position="227"/>
    </location>
</feature>
<dbReference type="InterPro" id="IPR000415">
    <property type="entry name" value="Nitroreductase-like"/>
</dbReference>
<dbReference type="PANTHER" id="PTHR23026:SF90">
    <property type="entry name" value="IODOTYROSINE DEIODINASE 1"/>
    <property type="match status" value="1"/>
</dbReference>
<dbReference type="InterPro" id="IPR050627">
    <property type="entry name" value="Nitroreductase/BluB"/>
</dbReference>
<dbReference type="Gene3D" id="3.40.109.10">
    <property type="entry name" value="NADH Oxidase"/>
    <property type="match status" value="1"/>
</dbReference>
<comment type="caution">
    <text evidence="5">The sequence shown here is derived from an EMBL/GenBank/DDBJ whole genome shotgun (WGS) entry which is preliminary data.</text>
</comment>
<keyword evidence="6" id="KW-1185">Reference proteome</keyword>
<dbReference type="SUPFAM" id="SSF55469">
    <property type="entry name" value="FMN-dependent nitroreductase-like"/>
    <property type="match status" value="1"/>
</dbReference>
<dbReference type="EMBL" id="JACSPQ010000062">
    <property type="protein sequence ID" value="MBD8003446.1"/>
    <property type="molecule type" value="Genomic_DNA"/>
</dbReference>
<dbReference type="Pfam" id="PF00881">
    <property type="entry name" value="Nitroreductase"/>
    <property type="match status" value="2"/>
</dbReference>
<evidence type="ECO:0000313" key="6">
    <source>
        <dbReference type="Proteomes" id="UP000616346"/>
    </source>
</evidence>
<keyword evidence="3" id="KW-0560">Oxidoreductase</keyword>
<reference evidence="5 6" key="1">
    <citation type="submission" date="2020-08" db="EMBL/GenBank/DDBJ databases">
        <title>A Genomic Blueprint of the Chicken Gut Microbiome.</title>
        <authorList>
            <person name="Gilroy R."/>
            <person name="Ravi A."/>
            <person name="Getino M."/>
            <person name="Pursley I."/>
            <person name="Horton D.L."/>
            <person name="Alikhan N.-F."/>
            <person name="Baker D."/>
            <person name="Gharbi K."/>
            <person name="Hall N."/>
            <person name="Watson M."/>
            <person name="Adriaenssens E.M."/>
            <person name="Foster-Nyarko E."/>
            <person name="Jarju S."/>
            <person name="Secka A."/>
            <person name="Antonio M."/>
            <person name="Oren A."/>
            <person name="Chaudhuri R."/>
            <person name="La Ragione R.M."/>
            <person name="Hildebrand F."/>
            <person name="Pallen M.J."/>
        </authorList>
    </citation>
    <scope>NUCLEOTIDE SEQUENCE [LARGE SCALE GENOMIC DNA]</scope>
    <source>
        <strain evidence="5 6">Sa1YUN3</strain>
    </source>
</reference>
<dbReference type="PANTHER" id="PTHR23026">
    <property type="entry name" value="NADPH NITROREDUCTASE"/>
    <property type="match status" value="1"/>
</dbReference>
<dbReference type="RefSeq" id="WP_191710982.1">
    <property type="nucleotide sequence ID" value="NZ_JACSPQ010000062.1"/>
</dbReference>
<evidence type="ECO:0000259" key="4">
    <source>
        <dbReference type="Pfam" id="PF00881"/>
    </source>
</evidence>
<feature type="non-terminal residue" evidence="5">
    <location>
        <position position="1"/>
    </location>
</feature>
<proteinExistence type="predicted"/>
<evidence type="ECO:0000256" key="3">
    <source>
        <dbReference type="ARBA" id="ARBA00023002"/>
    </source>
</evidence>
<protein>
    <submittedName>
        <fullName evidence="5">Nitroreductase family protein</fullName>
    </submittedName>
</protein>
<keyword evidence="2" id="KW-0288">FMN</keyword>
<evidence type="ECO:0000256" key="2">
    <source>
        <dbReference type="ARBA" id="ARBA00022643"/>
    </source>
</evidence>
<dbReference type="InterPro" id="IPR029479">
    <property type="entry name" value="Nitroreductase"/>
</dbReference>
<feature type="domain" description="Nitroreductase" evidence="4">
    <location>
        <begin position="84"/>
        <end position="133"/>
    </location>
</feature>
<sequence>LPRYIAINPEYSKDIIYLSALAALHEYIVKHEGHDSDIEYVRQLFTFQLWEAILQSSMNYGGSFTMTAESKQNNRTKTYTELAEGRHSVREYADTPVTYDELKPALQIAMRTPSVCNRQPARIHVILNHAIIEEALRIQGGFNGYPTPPALILITADNRVFMSQQEHNEGYTDGGLFGMSLLLALEEQQLAACPLNTMFRATAEKKTRKLLHIPDYENLVMYIAIGHFAKESKTCRSVRRSYMEITTCME</sequence>